<dbReference type="EMBL" id="LT906434">
    <property type="protein sequence ID" value="SNU79314.1"/>
    <property type="molecule type" value="Genomic_DNA"/>
</dbReference>
<reference evidence="13 15" key="2">
    <citation type="submission" date="2017-06" db="EMBL/GenBank/DDBJ databases">
        <authorList>
            <consortium name="Pathogen Informatics"/>
        </authorList>
    </citation>
    <scope>NUCLEOTIDE SEQUENCE [LARGE SCALE GENOMIC DNA]</scope>
    <source>
        <strain evidence="13 15">NCTC12230</strain>
    </source>
</reference>
<keyword evidence="7 10" id="KW-1133">Transmembrane helix</keyword>
<evidence type="ECO:0000259" key="11">
    <source>
        <dbReference type="Pfam" id="PF00482"/>
    </source>
</evidence>
<evidence type="ECO:0000256" key="5">
    <source>
        <dbReference type="ARBA" id="ARBA00022519"/>
    </source>
</evidence>
<keyword evidence="5" id="KW-0997">Cell inner membrane</keyword>
<organism evidence="13 15">
    <name type="scientific">Neisseria zoodegmatis</name>
    <dbReference type="NCBI Taxonomy" id="326523"/>
    <lineage>
        <taxon>Bacteria</taxon>
        <taxon>Pseudomonadati</taxon>
        <taxon>Pseudomonadota</taxon>
        <taxon>Betaproteobacteria</taxon>
        <taxon>Neisseriales</taxon>
        <taxon>Neisseriaceae</taxon>
        <taxon>Neisseria</taxon>
    </lineage>
</organism>
<feature type="domain" description="Type II secretion system protein GspF" evidence="11">
    <location>
        <begin position="281"/>
        <end position="403"/>
    </location>
</feature>
<name>A0AB38DQ02_9NEIS</name>
<feature type="transmembrane region" description="Helical" evidence="10">
    <location>
        <begin position="230"/>
        <end position="249"/>
    </location>
</feature>
<feature type="domain" description="Type II secretion system protein GspF" evidence="11">
    <location>
        <begin position="77"/>
        <end position="200"/>
    </location>
</feature>
<dbReference type="Gene3D" id="1.20.81.30">
    <property type="entry name" value="Type II secretion system (T2SS), domain F"/>
    <property type="match status" value="2"/>
</dbReference>
<dbReference type="InterPro" id="IPR001992">
    <property type="entry name" value="T2SS_GspF/T4SS_PilC_CS"/>
</dbReference>
<keyword evidence="14" id="KW-1185">Reference proteome</keyword>
<dbReference type="PANTHER" id="PTHR30012">
    <property type="entry name" value="GENERAL SECRETION PATHWAY PROTEIN"/>
    <property type="match status" value="1"/>
</dbReference>
<evidence type="ECO:0000256" key="9">
    <source>
        <dbReference type="RuleBase" id="RU003923"/>
    </source>
</evidence>
<keyword evidence="6 9" id="KW-0812">Transmembrane</keyword>
<dbReference type="RefSeq" id="WP_085364434.1">
    <property type="nucleotide sequence ID" value="NZ_LT906434.1"/>
</dbReference>
<evidence type="ECO:0000256" key="6">
    <source>
        <dbReference type="ARBA" id="ARBA00022692"/>
    </source>
</evidence>
<proteinExistence type="inferred from homology"/>
<feature type="transmembrane region" description="Helical" evidence="10">
    <location>
        <begin position="177"/>
        <end position="202"/>
    </location>
</feature>
<evidence type="ECO:0000256" key="2">
    <source>
        <dbReference type="ARBA" id="ARBA00005745"/>
    </source>
</evidence>
<dbReference type="GO" id="GO:0015628">
    <property type="term" value="P:protein secretion by the type II secretion system"/>
    <property type="evidence" value="ECO:0007669"/>
    <property type="project" value="TreeGrafter"/>
</dbReference>
<protein>
    <submittedName>
        <fullName evidence="13">PilG</fullName>
    </submittedName>
    <submittedName>
        <fullName evidence="12">Type II secretion system protein F</fullName>
    </submittedName>
</protein>
<evidence type="ECO:0000256" key="1">
    <source>
        <dbReference type="ARBA" id="ARBA00004429"/>
    </source>
</evidence>
<dbReference type="GO" id="GO:0005886">
    <property type="term" value="C:plasma membrane"/>
    <property type="evidence" value="ECO:0007669"/>
    <property type="project" value="UniProtKB-SubCell"/>
</dbReference>
<feature type="transmembrane region" description="Helical" evidence="10">
    <location>
        <begin position="384"/>
        <end position="404"/>
    </location>
</feature>
<dbReference type="AlphaFoldDB" id="A0AB38DQ02"/>
<comment type="subcellular location">
    <subcellularLocation>
        <location evidence="1 9">Cell inner membrane</location>
        <topology evidence="1 9">Multi-pass membrane protein</topology>
    </subcellularLocation>
</comment>
<evidence type="ECO:0000313" key="15">
    <source>
        <dbReference type="Proteomes" id="UP000215033"/>
    </source>
</evidence>
<evidence type="ECO:0000313" key="13">
    <source>
        <dbReference type="EMBL" id="SNU79314.1"/>
    </source>
</evidence>
<evidence type="ECO:0000256" key="8">
    <source>
        <dbReference type="ARBA" id="ARBA00023136"/>
    </source>
</evidence>
<comment type="similarity">
    <text evidence="2 9">Belongs to the GSP F family.</text>
</comment>
<keyword evidence="3 9" id="KW-0813">Transport</keyword>
<dbReference type="InterPro" id="IPR003004">
    <property type="entry name" value="GspF/PilC"/>
</dbReference>
<dbReference type="Proteomes" id="UP000193466">
    <property type="component" value="Unassembled WGS sequence"/>
</dbReference>
<dbReference type="Proteomes" id="UP000215033">
    <property type="component" value="Chromosome 1"/>
</dbReference>
<dbReference type="KEGG" id="nzo:SAMEA4504057_0808"/>
<evidence type="ECO:0000256" key="7">
    <source>
        <dbReference type="ARBA" id="ARBA00022989"/>
    </source>
</evidence>
<dbReference type="Pfam" id="PF00482">
    <property type="entry name" value="T2SSF"/>
    <property type="match status" value="2"/>
</dbReference>
<evidence type="ECO:0000256" key="3">
    <source>
        <dbReference type="ARBA" id="ARBA00022448"/>
    </source>
</evidence>
<dbReference type="PANTHER" id="PTHR30012:SF7">
    <property type="entry name" value="PROTEIN TRANSPORT PROTEIN HOFC HOMOLOG"/>
    <property type="match status" value="1"/>
</dbReference>
<evidence type="ECO:0000313" key="12">
    <source>
        <dbReference type="EMBL" id="OSI08549.1"/>
    </source>
</evidence>
<gene>
    <name evidence="13" type="primary">gspF</name>
    <name evidence="12" type="ORF">BWD10_11305</name>
    <name evidence="13" type="ORF">SAMEA4504057_00808</name>
</gene>
<dbReference type="PROSITE" id="PS00874">
    <property type="entry name" value="T2SP_F"/>
    <property type="match status" value="1"/>
</dbReference>
<dbReference type="InterPro" id="IPR018076">
    <property type="entry name" value="T2SS_GspF_dom"/>
</dbReference>
<accession>A0AB38DQ02</accession>
<sequence>MSRSVAGSRNVKKEKGIRFNFEGRNIDTEQMVRGEVVAKNEEEARKKLQRRGIKPLRVSKVKAVRKKRITQEDITVFTRQLATMMKAGLPLMQAFEIVAKGHSNPSMTQMLMQVRADVEQGSALGKAFAKHPKYFDRFYCNLIAAGETGGVLESLLDKLAVYKEKTQAIKKKVKSALTYPIAIVVVAVVLVFIMMVFVLPAFGEVYSSMGAELPGLTQIVMSISDFFVKYAWVIVIGTVALCFGVYQWYKKSPVLQKRVDAMMLRLPIFGSIVRKATIARWARTTSTLFAAGVPLVEVLDSVSGAAGNILYEEATHDIRAKVTQGLSLTSSMQGTDMFPNMVLQMAAIGEESGSLDDMLNKAAEFYEDEVDNAVAQLSSLMEPIIMVVLGSIIGIILVAMYLPLFNLGNVVG</sequence>
<keyword evidence="4" id="KW-1003">Cell membrane</keyword>
<evidence type="ECO:0000256" key="4">
    <source>
        <dbReference type="ARBA" id="ARBA00022475"/>
    </source>
</evidence>
<dbReference type="EMBL" id="MTBM01000020">
    <property type="protein sequence ID" value="OSI08549.1"/>
    <property type="molecule type" value="Genomic_DNA"/>
</dbReference>
<dbReference type="FunFam" id="1.20.81.30:FF:000001">
    <property type="entry name" value="Type II secretion system protein F"/>
    <property type="match status" value="2"/>
</dbReference>
<dbReference type="PRINTS" id="PR00812">
    <property type="entry name" value="BCTERIALGSPF"/>
</dbReference>
<keyword evidence="8 10" id="KW-0472">Membrane</keyword>
<dbReference type="InterPro" id="IPR042094">
    <property type="entry name" value="T2SS_GspF_sf"/>
</dbReference>
<evidence type="ECO:0000313" key="14">
    <source>
        <dbReference type="Proteomes" id="UP000193466"/>
    </source>
</evidence>
<evidence type="ECO:0000256" key="10">
    <source>
        <dbReference type="SAM" id="Phobius"/>
    </source>
</evidence>
<reference evidence="12 14" key="1">
    <citation type="submission" date="2017-01" db="EMBL/GenBank/DDBJ databases">
        <authorList>
            <person name="Wolfgang W.J."/>
            <person name="Cole J."/>
            <person name="Wroblewski D."/>
            <person name="Mcginnis J."/>
            <person name="Musser K.A."/>
        </authorList>
    </citation>
    <scope>NUCLEOTIDE SEQUENCE [LARGE SCALE GENOMIC DNA]</scope>
    <source>
        <strain evidence="12 14">DSM 21643</strain>
    </source>
</reference>